<name>A0A939T2Y6_9ACTN</name>
<proteinExistence type="predicted"/>
<dbReference type="Pfam" id="PF12697">
    <property type="entry name" value="Abhydrolase_6"/>
    <property type="match status" value="1"/>
</dbReference>
<keyword evidence="2" id="KW-0378">Hydrolase</keyword>
<dbReference type="InterPro" id="IPR000073">
    <property type="entry name" value="AB_hydrolase_1"/>
</dbReference>
<reference evidence="2" key="1">
    <citation type="submission" date="2021-03" db="EMBL/GenBank/DDBJ databases">
        <authorList>
            <person name="Kanchanasin P."/>
            <person name="Saeng-In P."/>
            <person name="Phongsopitanun W."/>
            <person name="Yuki M."/>
            <person name="Kudo T."/>
            <person name="Ohkuma M."/>
            <person name="Tanasupawat S."/>
        </authorList>
    </citation>
    <scope>NUCLEOTIDE SEQUENCE</scope>
    <source>
        <strain evidence="2">GKU 128</strain>
    </source>
</reference>
<sequence length="275" mass="30237">MRTHHRSRWALSASAEVDGETLRLYQAQEATSRAPSLVFVHGLEESWDIWSGIGQRLASRFRLLALDLPWRTGNGYAWCRRRSLGDWLGAGLALLDAEPTVIVGHSLGTGAMLEHLHSASGPGPRAIVLASPIYRGEREPVTWATAYRAMDDFREMIGQDLVGRLRPDFDRGDQKLISTMIDKIVDRVGPIGFYSLFLLYAVGGIPDLDRPDIATLVVAGTDDPYATPASLSALTAAVPRSRLVRLRGAGHFAIRDQAPDLAETMITFFDQCLTP</sequence>
<gene>
    <name evidence="2" type="ORF">J4573_02320</name>
</gene>
<dbReference type="PANTHER" id="PTHR43194:SF2">
    <property type="entry name" value="PEROXISOMAL MEMBRANE PROTEIN LPX1"/>
    <property type="match status" value="1"/>
</dbReference>
<protein>
    <submittedName>
        <fullName evidence="2">Alpha/beta hydrolase</fullName>
    </submittedName>
</protein>
<dbReference type="PANTHER" id="PTHR43194">
    <property type="entry name" value="HYDROLASE ALPHA/BETA FOLD FAMILY"/>
    <property type="match status" value="1"/>
</dbReference>
<keyword evidence="3" id="KW-1185">Reference proteome</keyword>
<dbReference type="InterPro" id="IPR050228">
    <property type="entry name" value="Carboxylesterase_BioH"/>
</dbReference>
<accession>A0A939T2Y6</accession>
<dbReference type="GO" id="GO:0016787">
    <property type="term" value="F:hydrolase activity"/>
    <property type="evidence" value="ECO:0007669"/>
    <property type="project" value="UniProtKB-KW"/>
</dbReference>
<dbReference type="EMBL" id="JAGEOJ010000001">
    <property type="protein sequence ID" value="MBO2445914.1"/>
    <property type="molecule type" value="Genomic_DNA"/>
</dbReference>
<dbReference type="InterPro" id="IPR029058">
    <property type="entry name" value="AB_hydrolase_fold"/>
</dbReference>
<dbReference type="Proteomes" id="UP000669179">
    <property type="component" value="Unassembled WGS sequence"/>
</dbReference>
<dbReference type="RefSeq" id="WP_208253494.1">
    <property type="nucleotide sequence ID" value="NZ_JAGEOJ010000001.1"/>
</dbReference>
<dbReference type="Gene3D" id="3.40.50.1820">
    <property type="entry name" value="alpha/beta hydrolase"/>
    <property type="match status" value="1"/>
</dbReference>
<dbReference type="AlphaFoldDB" id="A0A939T2Y6"/>
<evidence type="ECO:0000313" key="2">
    <source>
        <dbReference type="EMBL" id="MBO2445914.1"/>
    </source>
</evidence>
<organism evidence="2 3">
    <name type="scientific">Actinomadura barringtoniae</name>
    <dbReference type="NCBI Taxonomy" id="1427535"/>
    <lineage>
        <taxon>Bacteria</taxon>
        <taxon>Bacillati</taxon>
        <taxon>Actinomycetota</taxon>
        <taxon>Actinomycetes</taxon>
        <taxon>Streptosporangiales</taxon>
        <taxon>Thermomonosporaceae</taxon>
        <taxon>Actinomadura</taxon>
    </lineage>
</organism>
<feature type="domain" description="AB hydrolase-1" evidence="1">
    <location>
        <begin position="37"/>
        <end position="262"/>
    </location>
</feature>
<comment type="caution">
    <text evidence="2">The sequence shown here is derived from an EMBL/GenBank/DDBJ whole genome shotgun (WGS) entry which is preliminary data.</text>
</comment>
<dbReference type="SUPFAM" id="SSF53474">
    <property type="entry name" value="alpha/beta-Hydrolases"/>
    <property type="match status" value="1"/>
</dbReference>
<evidence type="ECO:0000313" key="3">
    <source>
        <dbReference type="Proteomes" id="UP000669179"/>
    </source>
</evidence>
<evidence type="ECO:0000259" key="1">
    <source>
        <dbReference type="Pfam" id="PF12697"/>
    </source>
</evidence>